<comment type="caution">
    <text evidence="10">The sequence shown here is derived from an EMBL/GenBank/DDBJ whole genome shotgun (WGS) entry which is preliminary data.</text>
</comment>
<dbReference type="InterPro" id="IPR002358">
    <property type="entry name" value="Ribosomal_uL6_CS"/>
</dbReference>
<dbReference type="Proteomes" id="UP000178615">
    <property type="component" value="Unassembled WGS sequence"/>
</dbReference>
<evidence type="ECO:0000256" key="2">
    <source>
        <dbReference type="ARBA" id="ARBA00022730"/>
    </source>
</evidence>
<comment type="function">
    <text evidence="6 8">This protein binds to the 23S rRNA, and is important in its secondary structure. It is located near the subunit interface in the base of the L7/L12 stalk, and near the tRNA binding site of the peptidyltransferase center.</text>
</comment>
<evidence type="ECO:0000256" key="4">
    <source>
        <dbReference type="ARBA" id="ARBA00022980"/>
    </source>
</evidence>
<evidence type="ECO:0000259" key="9">
    <source>
        <dbReference type="Pfam" id="PF00347"/>
    </source>
</evidence>
<keyword evidence="2 6" id="KW-0699">rRNA-binding</keyword>
<dbReference type="GO" id="GO:0002181">
    <property type="term" value="P:cytoplasmic translation"/>
    <property type="evidence" value="ECO:0007669"/>
    <property type="project" value="TreeGrafter"/>
</dbReference>
<reference evidence="10 11" key="1">
    <citation type="journal article" date="2016" name="Nat. Commun.">
        <title>Thousands of microbial genomes shed light on interconnected biogeochemical processes in an aquifer system.</title>
        <authorList>
            <person name="Anantharaman K."/>
            <person name="Brown C.T."/>
            <person name="Hug L.A."/>
            <person name="Sharon I."/>
            <person name="Castelle C.J."/>
            <person name="Probst A.J."/>
            <person name="Thomas B.C."/>
            <person name="Singh A."/>
            <person name="Wilkins M.J."/>
            <person name="Karaoz U."/>
            <person name="Brodie E.L."/>
            <person name="Williams K.H."/>
            <person name="Hubbard S.S."/>
            <person name="Banfield J.F."/>
        </authorList>
    </citation>
    <scope>NUCLEOTIDE SEQUENCE [LARGE SCALE GENOMIC DNA]</scope>
</reference>
<evidence type="ECO:0000256" key="7">
    <source>
        <dbReference type="RuleBase" id="RU003869"/>
    </source>
</evidence>
<dbReference type="HAMAP" id="MF_01365_B">
    <property type="entry name" value="Ribosomal_uL6_B"/>
    <property type="match status" value="1"/>
</dbReference>
<name>A0A1F4UJS5_UNCKA</name>
<dbReference type="PIRSF" id="PIRSF002162">
    <property type="entry name" value="Ribosomal_L6"/>
    <property type="match status" value="1"/>
</dbReference>
<evidence type="ECO:0000313" key="10">
    <source>
        <dbReference type="EMBL" id="OGC45187.1"/>
    </source>
</evidence>
<gene>
    <name evidence="6" type="primary">rplF</name>
    <name evidence="10" type="ORF">A2V49_00075</name>
</gene>
<feature type="domain" description="Large ribosomal subunit protein uL6 alpha-beta" evidence="9">
    <location>
        <begin position="11"/>
        <end position="82"/>
    </location>
</feature>
<dbReference type="EMBL" id="MEUV01000046">
    <property type="protein sequence ID" value="OGC45187.1"/>
    <property type="molecule type" value="Genomic_DNA"/>
</dbReference>
<sequence length="179" mass="19867">MSRIGRQSLPIPTNITVEVDKNNITVKGSKGELKHTLRPEINVVKKDDQLIFDQTKITKSSSAYWGLSRALVSNMIKGVTEGYEKKLELIGVGYRVKESGDGITLSVGYSHPIEYKKPEGITFNVEENRIITIKGVDKQLVGQTAAKIRSLRKPEVYKGKGIRYLGEQIKIKPGKAGKV</sequence>
<dbReference type="NCBIfam" id="TIGR03654">
    <property type="entry name" value="L6_bact"/>
    <property type="match status" value="1"/>
</dbReference>
<dbReference type="InterPro" id="IPR036789">
    <property type="entry name" value="Ribosomal_uL6-like_a/b-dom_sf"/>
</dbReference>
<dbReference type="FunFam" id="3.90.930.12:FF:000001">
    <property type="entry name" value="50S ribosomal protein L6"/>
    <property type="match status" value="1"/>
</dbReference>
<dbReference type="InterPro" id="IPR019906">
    <property type="entry name" value="Ribosomal_uL6_bac-type"/>
</dbReference>
<dbReference type="FunFam" id="3.90.930.12:FF:000002">
    <property type="entry name" value="50S ribosomal protein L6"/>
    <property type="match status" value="1"/>
</dbReference>
<dbReference type="PANTHER" id="PTHR11655:SF14">
    <property type="entry name" value="LARGE RIBOSOMAL SUBUNIT PROTEIN UL6M"/>
    <property type="match status" value="1"/>
</dbReference>
<evidence type="ECO:0000256" key="6">
    <source>
        <dbReference type="HAMAP-Rule" id="MF_01365"/>
    </source>
</evidence>
<evidence type="ECO:0000256" key="5">
    <source>
        <dbReference type="ARBA" id="ARBA00023274"/>
    </source>
</evidence>
<proteinExistence type="inferred from homology"/>
<dbReference type="PRINTS" id="PR00059">
    <property type="entry name" value="RIBOSOMALL6"/>
</dbReference>
<dbReference type="SUPFAM" id="SSF56053">
    <property type="entry name" value="Ribosomal protein L6"/>
    <property type="match status" value="2"/>
</dbReference>
<organism evidence="10 11">
    <name type="scientific">candidate division WWE3 bacterium RBG_19FT_COMBO_34_6</name>
    <dbReference type="NCBI Taxonomy" id="1802612"/>
    <lineage>
        <taxon>Bacteria</taxon>
        <taxon>Katanobacteria</taxon>
    </lineage>
</organism>
<evidence type="ECO:0000313" key="11">
    <source>
        <dbReference type="Proteomes" id="UP000178615"/>
    </source>
</evidence>
<dbReference type="InterPro" id="IPR000702">
    <property type="entry name" value="Ribosomal_uL6-like"/>
</dbReference>
<dbReference type="PANTHER" id="PTHR11655">
    <property type="entry name" value="60S/50S RIBOSOMAL PROTEIN L6/L9"/>
    <property type="match status" value="1"/>
</dbReference>
<evidence type="ECO:0000256" key="8">
    <source>
        <dbReference type="RuleBase" id="RU003870"/>
    </source>
</evidence>
<dbReference type="GO" id="GO:0022625">
    <property type="term" value="C:cytosolic large ribosomal subunit"/>
    <property type="evidence" value="ECO:0007669"/>
    <property type="project" value="UniProtKB-UniRule"/>
</dbReference>
<dbReference type="Gene3D" id="3.90.930.12">
    <property type="entry name" value="Ribosomal protein L6, alpha-beta domain"/>
    <property type="match status" value="2"/>
</dbReference>
<protein>
    <recommendedName>
        <fullName evidence="6">Large ribosomal subunit protein uL6</fullName>
    </recommendedName>
</protein>
<comment type="similarity">
    <text evidence="1 6 7">Belongs to the universal ribosomal protein uL6 family.</text>
</comment>
<dbReference type="PROSITE" id="PS00525">
    <property type="entry name" value="RIBOSOMAL_L6_1"/>
    <property type="match status" value="1"/>
</dbReference>
<feature type="domain" description="Large ribosomal subunit protein uL6 alpha-beta" evidence="9">
    <location>
        <begin position="90"/>
        <end position="164"/>
    </location>
</feature>
<keyword evidence="4 6" id="KW-0689">Ribosomal protein</keyword>
<keyword evidence="5 6" id="KW-0687">Ribonucleoprotein</keyword>
<evidence type="ECO:0000256" key="1">
    <source>
        <dbReference type="ARBA" id="ARBA00009356"/>
    </source>
</evidence>
<evidence type="ECO:0000256" key="3">
    <source>
        <dbReference type="ARBA" id="ARBA00022884"/>
    </source>
</evidence>
<dbReference type="GO" id="GO:0019843">
    <property type="term" value="F:rRNA binding"/>
    <property type="evidence" value="ECO:0007669"/>
    <property type="project" value="UniProtKB-UniRule"/>
</dbReference>
<comment type="subunit">
    <text evidence="6">Part of the 50S ribosomal subunit.</text>
</comment>
<dbReference type="Pfam" id="PF00347">
    <property type="entry name" value="Ribosomal_L6"/>
    <property type="match status" value="2"/>
</dbReference>
<dbReference type="AlphaFoldDB" id="A0A1F4UJS5"/>
<dbReference type="InterPro" id="IPR020040">
    <property type="entry name" value="Ribosomal_uL6_a/b-dom"/>
</dbReference>
<dbReference type="GO" id="GO:0003735">
    <property type="term" value="F:structural constituent of ribosome"/>
    <property type="evidence" value="ECO:0007669"/>
    <property type="project" value="UniProtKB-UniRule"/>
</dbReference>
<accession>A0A1F4UJS5</accession>
<keyword evidence="3 6" id="KW-0694">RNA-binding</keyword>